<evidence type="ECO:0000256" key="2">
    <source>
        <dbReference type="ARBA" id="ARBA00022692"/>
    </source>
</evidence>
<dbReference type="Pfam" id="PF04228">
    <property type="entry name" value="Zn_peptidase"/>
    <property type="match status" value="1"/>
</dbReference>
<organism evidence="5 6">
    <name type="scientific">Pseudomonas izuensis</name>
    <dbReference type="NCBI Taxonomy" id="2684212"/>
    <lineage>
        <taxon>Bacteria</taxon>
        <taxon>Pseudomonadati</taxon>
        <taxon>Pseudomonadota</taxon>
        <taxon>Gammaproteobacteria</taxon>
        <taxon>Pseudomonadales</taxon>
        <taxon>Pseudomonadaceae</taxon>
        <taxon>Pseudomonas</taxon>
    </lineage>
</organism>
<dbReference type="EMBL" id="AP017423">
    <property type="protein sequence ID" value="BCX70641.1"/>
    <property type="molecule type" value="Genomic_DNA"/>
</dbReference>
<keyword evidence="2" id="KW-0812">Transmembrane</keyword>
<reference evidence="5 6" key="1">
    <citation type="submission" date="2016-04" db="EMBL/GenBank/DDBJ databases">
        <title>Complete genome sequence of Pseudomonas sp. LAB-08 isolated from TCE contaminated aquifer soil.</title>
        <authorList>
            <person name="Dohra H."/>
            <person name="Suzuki K."/>
            <person name="Fatma A."/>
            <person name="Inuzuka Y."/>
            <person name="Honjo M."/>
            <person name="Tashiro Y."/>
            <person name="Futamata H."/>
        </authorList>
    </citation>
    <scope>NUCLEOTIDE SEQUENCE [LARGE SCALE GENOMIC DNA]</scope>
    <source>
        <strain evidence="5 6">LAB-08</strain>
    </source>
</reference>
<dbReference type="InterPro" id="IPR007343">
    <property type="entry name" value="Uncharacterised_pept_Zn_put"/>
</dbReference>
<evidence type="ECO:0000256" key="3">
    <source>
        <dbReference type="ARBA" id="ARBA00022989"/>
    </source>
</evidence>
<dbReference type="PANTHER" id="PTHR30168">
    <property type="entry name" value="PUTATIVE MEMBRANE PROTEIN YPFJ"/>
    <property type="match status" value="1"/>
</dbReference>
<keyword evidence="3" id="KW-1133">Transmembrane helix</keyword>
<proteinExistence type="predicted"/>
<keyword evidence="4" id="KW-0472">Membrane</keyword>
<dbReference type="SUPFAM" id="SSF55486">
    <property type="entry name" value="Metalloproteases ('zincins'), catalytic domain"/>
    <property type="match status" value="1"/>
</dbReference>
<comment type="subcellular location">
    <subcellularLocation>
        <location evidence="1">Membrane</location>
        <topology evidence="1">Single-pass membrane protein</topology>
    </subcellularLocation>
</comment>
<dbReference type="RefSeq" id="WP_096514985.1">
    <property type="nucleotide sequence ID" value="NZ_AP017423.2"/>
</dbReference>
<protein>
    <submittedName>
        <fullName evidence="5">Neutral zinc metallopeptidase</fullName>
    </submittedName>
</protein>
<dbReference type="Proteomes" id="UP000218595">
    <property type="component" value="Chromosome"/>
</dbReference>
<gene>
    <name evidence="5" type="ORF">LAB08_R53190</name>
</gene>
<name>A0ABM7RZ95_9PSED</name>
<sequence>MLWNKARRSDNVNDTRKGKDARTLTGKTLSVGLAATALAAAGLYSTLDTPSGDIPLAPSNIATPSAAPLAIETAEDLQLKFVQSVLGETEDTWKQLFEQSGRRYPKPSLTLFEKYVDTGCGFASSVSGPFYCPSNLQVYLDLDYFTRLEQQFSVVGDFARAYIIAHEVGHHVQLVLGMSEPLEEALLDQQTVTGDGGLEVRGELQADCLAGVWAHHAQRRLDWLEAGDIEAALHAATVFGDDNLQRSKNAVVKPETFSHGTSQQRVNWFKTGFETGRTDTCDTFTAVDL</sequence>
<evidence type="ECO:0000256" key="4">
    <source>
        <dbReference type="ARBA" id="ARBA00023136"/>
    </source>
</evidence>
<evidence type="ECO:0000313" key="5">
    <source>
        <dbReference type="EMBL" id="BCX70641.1"/>
    </source>
</evidence>
<evidence type="ECO:0000313" key="6">
    <source>
        <dbReference type="Proteomes" id="UP000218595"/>
    </source>
</evidence>
<accession>A0ABM7RZ95</accession>
<dbReference type="PANTHER" id="PTHR30168:SF0">
    <property type="entry name" value="INNER MEMBRANE PROTEIN"/>
    <property type="match status" value="1"/>
</dbReference>
<evidence type="ECO:0000256" key="1">
    <source>
        <dbReference type="ARBA" id="ARBA00004167"/>
    </source>
</evidence>
<keyword evidence="6" id="KW-1185">Reference proteome</keyword>